<evidence type="ECO:0000256" key="4">
    <source>
        <dbReference type="ARBA" id="ARBA00022475"/>
    </source>
</evidence>
<dbReference type="InterPro" id="IPR007208">
    <property type="entry name" value="MrpF/PhaF-like"/>
</dbReference>
<name>I5C8F8_9BACT</name>
<evidence type="ECO:0000256" key="8">
    <source>
        <dbReference type="PIRNR" id="PIRNR028784"/>
    </source>
</evidence>
<dbReference type="PATRIC" id="fig|1189621.3.peg.1025"/>
<keyword evidence="3 8" id="KW-0813">Transport</keyword>
<evidence type="ECO:0000313" key="10">
    <source>
        <dbReference type="EMBL" id="EIM78110.1"/>
    </source>
</evidence>
<dbReference type="OrthoDB" id="9799958at2"/>
<evidence type="ECO:0000256" key="9">
    <source>
        <dbReference type="SAM" id="Phobius"/>
    </source>
</evidence>
<keyword evidence="7 8" id="KW-0472">Membrane</keyword>
<keyword evidence="5 9" id="KW-0812">Transmembrane</keyword>
<evidence type="ECO:0000256" key="7">
    <source>
        <dbReference type="ARBA" id="ARBA00023136"/>
    </source>
</evidence>
<dbReference type="PANTHER" id="PTHR34702:SF1">
    <property type="entry name" value="NA(+)_H(+) ANTIPORTER SUBUNIT F"/>
    <property type="match status" value="1"/>
</dbReference>
<proteinExistence type="inferred from homology"/>
<sequence length="91" mass="10332">MNLSDYLYYIILPILAVSVIIMFVRFLLGPKLPDRVVALDLMLTTGIGIIAIYSIRTNQPTFLDIAMIMALIAFLGTVAFAYYLEKRERND</sequence>
<dbReference type="RefSeq" id="WP_009053753.1">
    <property type="nucleotide sequence ID" value="NZ_AJYA01000009.1"/>
</dbReference>
<feature type="transmembrane region" description="Helical" evidence="9">
    <location>
        <begin position="36"/>
        <end position="55"/>
    </location>
</feature>
<feature type="transmembrane region" description="Helical" evidence="9">
    <location>
        <begin position="6"/>
        <end position="24"/>
    </location>
</feature>
<dbReference type="PIRSF" id="PIRSF028784">
    <property type="entry name" value="MrpF"/>
    <property type="match status" value="1"/>
</dbReference>
<evidence type="ECO:0000313" key="11">
    <source>
        <dbReference type="Proteomes" id="UP000005551"/>
    </source>
</evidence>
<protein>
    <submittedName>
        <fullName evidence="10">Putative monovalent cation/H+ antiporter subunit F</fullName>
    </submittedName>
</protein>
<dbReference type="EMBL" id="AJYA01000009">
    <property type="protein sequence ID" value="EIM78110.1"/>
    <property type="molecule type" value="Genomic_DNA"/>
</dbReference>
<feature type="transmembrane region" description="Helical" evidence="9">
    <location>
        <begin position="61"/>
        <end position="84"/>
    </location>
</feature>
<keyword evidence="8" id="KW-0406">Ion transport</keyword>
<dbReference type="PANTHER" id="PTHR34702">
    <property type="entry name" value="NA(+)/H(+) ANTIPORTER SUBUNIT F1"/>
    <property type="match status" value="1"/>
</dbReference>
<dbReference type="NCBIfam" id="NF009243">
    <property type="entry name" value="PRK12599.1-2"/>
    <property type="match status" value="1"/>
</dbReference>
<dbReference type="GO" id="GO:0005886">
    <property type="term" value="C:plasma membrane"/>
    <property type="evidence" value="ECO:0007669"/>
    <property type="project" value="UniProtKB-SubCell"/>
</dbReference>
<dbReference type="Pfam" id="PF04066">
    <property type="entry name" value="MrpF_PhaF"/>
    <property type="match status" value="1"/>
</dbReference>
<keyword evidence="8" id="KW-0050">Antiport</keyword>
<dbReference type="AlphaFoldDB" id="I5C8F8"/>
<dbReference type="STRING" id="1189621.A3SI_04937"/>
<evidence type="ECO:0000256" key="6">
    <source>
        <dbReference type="ARBA" id="ARBA00022989"/>
    </source>
</evidence>
<comment type="similarity">
    <text evidence="2 8">Belongs to the CPA3 antiporters (TC 2.A.63) subunit F family.</text>
</comment>
<dbReference type="GO" id="GO:0015385">
    <property type="term" value="F:sodium:proton antiporter activity"/>
    <property type="evidence" value="ECO:0007669"/>
    <property type="project" value="TreeGrafter"/>
</dbReference>
<gene>
    <name evidence="10" type="ORF">A3SI_04937</name>
</gene>
<comment type="subcellular location">
    <subcellularLocation>
        <location evidence="1 8">Cell membrane</location>
        <topology evidence="1 8">Multi-pass membrane protein</topology>
    </subcellularLocation>
</comment>
<organism evidence="10 11">
    <name type="scientific">Nitritalea halalkaliphila LW7</name>
    <dbReference type="NCBI Taxonomy" id="1189621"/>
    <lineage>
        <taxon>Bacteria</taxon>
        <taxon>Pseudomonadati</taxon>
        <taxon>Bacteroidota</taxon>
        <taxon>Cytophagia</taxon>
        <taxon>Cytophagales</taxon>
        <taxon>Cyclobacteriaceae</taxon>
        <taxon>Nitritalea</taxon>
    </lineage>
</organism>
<accession>I5C8F8</accession>
<keyword evidence="6 9" id="KW-1133">Transmembrane helix</keyword>
<evidence type="ECO:0000256" key="3">
    <source>
        <dbReference type="ARBA" id="ARBA00022448"/>
    </source>
</evidence>
<evidence type="ECO:0000256" key="1">
    <source>
        <dbReference type="ARBA" id="ARBA00004651"/>
    </source>
</evidence>
<evidence type="ECO:0000256" key="5">
    <source>
        <dbReference type="ARBA" id="ARBA00022692"/>
    </source>
</evidence>
<keyword evidence="11" id="KW-1185">Reference proteome</keyword>
<reference evidence="10 11" key="1">
    <citation type="submission" date="2012-05" db="EMBL/GenBank/DDBJ databases">
        <title>Genome sequence of Nitritalea halalkaliphila LW7.</title>
        <authorList>
            <person name="Jangir P.K."/>
            <person name="Singh A."/>
            <person name="Shivaji S."/>
            <person name="Sharma R."/>
        </authorList>
    </citation>
    <scope>NUCLEOTIDE SEQUENCE [LARGE SCALE GENOMIC DNA]</scope>
    <source>
        <strain evidence="10 11">LW7</strain>
    </source>
</reference>
<evidence type="ECO:0000256" key="2">
    <source>
        <dbReference type="ARBA" id="ARBA00009212"/>
    </source>
</evidence>
<dbReference type="Proteomes" id="UP000005551">
    <property type="component" value="Unassembled WGS sequence"/>
</dbReference>
<comment type="caution">
    <text evidence="10">The sequence shown here is derived from an EMBL/GenBank/DDBJ whole genome shotgun (WGS) entry which is preliminary data.</text>
</comment>
<keyword evidence="4 8" id="KW-1003">Cell membrane</keyword>